<dbReference type="Gene3D" id="1.20.58.1480">
    <property type="match status" value="1"/>
</dbReference>
<dbReference type="GO" id="GO:0061630">
    <property type="term" value="F:ubiquitin protein ligase activity"/>
    <property type="evidence" value="ECO:0007669"/>
    <property type="project" value="TreeGrafter"/>
</dbReference>
<comment type="caution">
    <text evidence="8">The sequence shown here is derived from an EMBL/GenBank/DDBJ whole genome shotgun (WGS) entry which is preliminary data.</text>
</comment>
<name>A0AAE0KET4_9PEZI</name>
<dbReference type="SUPFAM" id="SSF57850">
    <property type="entry name" value="RING/U-box"/>
    <property type="match status" value="2"/>
</dbReference>
<dbReference type="PANTHER" id="PTHR23327">
    <property type="entry name" value="RING FINGER PROTEIN 127"/>
    <property type="match status" value="1"/>
</dbReference>
<dbReference type="EMBL" id="JAULSW010000007">
    <property type="protein sequence ID" value="KAK3374882.1"/>
    <property type="molecule type" value="Genomic_DNA"/>
</dbReference>
<dbReference type="AlphaFoldDB" id="A0AAE0KET4"/>
<evidence type="ECO:0000256" key="3">
    <source>
        <dbReference type="ARBA" id="ARBA00022833"/>
    </source>
</evidence>
<feature type="compositionally biased region" description="Basic residues" evidence="5">
    <location>
        <begin position="1"/>
        <end position="10"/>
    </location>
</feature>
<dbReference type="InterPro" id="IPR003111">
    <property type="entry name" value="Lon_prtase_N"/>
</dbReference>
<dbReference type="InterPro" id="IPR015947">
    <property type="entry name" value="PUA-like_sf"/>
</dbReference>
<dbReference type="GO" id="GO:0008270">
    <property type="term" value="F:zinc ion binding"/>
    <property type="evidence" value="ECO:0007669"/>
    <property type="project" value="UniProtKB-KW"/>
</dbReference>
<gene>
    <name evidence="8" type="ORF">B0H63DRAFT_399862</name>
</gene>
<dbReference type="PROSITE" id="PS50089">
    <property type="entry name" value="ZF_RING_2"/>
    <property type="match status" value="1"/>
</dbReference>
<dbReference type="InterPro" id="IPR013083">
    <property type="entry name" value="Znf_RING/FYVE/PHD"/>
</dbReference>
<evidence type="ECO:0000256" key="5">
    <source>
        <dbReference type="SAM" id="MobiDB-lite"/>
    </source>
</evidence>
<dbReference type="Gene3D" id="2.30.130.40">
    <property type="entry name" value="LON domain-like"/>
    <property type="match status" value="1"/>
</dbReference>
<keyword evidence="2 4" id="KW-0863">Zinc-finger</keyword>
<evidence type="ECO:0000313" key="9">
    <source>
        <dbReference type="Proteomes" id="UP001285441"/>
    </source>
</evidence>
<evidence type="ECO:0000256" key="1">
    <source>
        <dbReference type="ARBA" id="ARBA00022723"/>
    </source>
</evidence>
<feature type="region of interest" description="Disordered" evidence="5">
    <location>
        <begin position="419"/>
        <end position="449"/>
    </location>
</feature>
<dbReference type="PROSITE" id="PS00518">
    <property type="entry name" value="ZF_RING_1"/>
    <property type="match status" value="1"/>
</dbReference>
<dbReference type="Proteomes" id="UP001285441">
    <property type="component" value="Unassembled WGS sequence"/>
</dbReference>
<sequence length="542" mass="61156">MSNYLVRRRPASPSPVTSDDEEDYATTNAALPSRTSSEQARQVIRLIQCPICSLPLQDPFTLPCGRSLCRKCLPEPHLRTNISYPATENRLQGLLCPFPDCRREHAIGDCSPDVTLSRVLDVIDTEFEKSCGAVLEPNLVTHLITKDEWEVTGVPSLREPETISTVLPGGKLLATFRSAKRGDLEYNTEVTYMNPITGAHVAFDTAVLAQVQEAVRTELDCQICYALFCDPVTTPCGHTFCRSCLQRVLDHARDCPVCRRTLAIRPMVDPVSSPSNQPLSKIIRFFWAELLDSRKQVVIDEDLHIGDRDYDIPVFVCTISFPSVPTFLHVFEPRYRLMIRRALEGDRTFGMVLSQGGRFKELGTVLRIVNAEFFHDGRSLVETVGVSRFQILQHGILDGYTVAKIRKINDISIAEEEEREARETRGRIRRINPTPTNTPGSPKSRGFPTSLEEVEHTSTKVLMEFGADFVQRMREQSVGWLTGPISTIYGDCPHDPALFPWWFASILPVKDSEKYRLLSTTSVRERLKICCGWIFECEASSW</sequence>
<dbReference type="Pfam" id="PF13445">
    <property type="entry name" value="zf-RING_UBOX"/>
    <property type="match status" value="1"/>
</dbReference>
<feature type="region of interest" description="Disordered" evidence="5">
    <location>
        <begin position="1"/>
        <end position="24"/>
    </location>
</feature>
<evidence type="ECO:0000256" key="2">
    <source>
        <dbReference type="ARBA" id="ARBA00022771"/>
    </source>
</evidence>
<keyword evidence="9" id="KW-1185">Reference proteome</keyword>
<accession>A0AAE0KET4</accession>
<dbReference type="SUPFAM" id="SSF88697">
    <property type="entry name" value="PUA domain-like"/>
    <property type="match status" value="1"/>
</dbReference>
<dbReference type="GO" id="GO:0006508">
    <property type="term" value="P:proteolysis"/>
    <property type="evidence" value="ECO:0007669"/>
    <property type="project" value="UniProtKB-KW"/>
</dbReference>
<keyword evidence="8" id="KW-0645">Protease</keyword>
<dbReference type="SMART" id="SM00184">
    <property type="entry name" value="RING"/>
    <property type="match status" value="2"/>
</dbReference>
<evidence type="ECO:0000259" key="7">
    <source>
        <dbReference type="PROSITE" id="PS51787"/>
    </source>
</evidence>
<dbReference type="InterPro" id="IPR027370">
    <property type="entry name" value="Znf-RING_euk"/>
</dbReference>
<reference evidence="8" key="2">
    <citation type="submission" date="2023-06" db="EMBL/GenBank/DDBJ databases">
        <authorList>
            <consortium name="Lawrence Berkeley National Laboratory"/>
            <person name="Haridas S."/>
            <person name="Hensen N."/>
            <person name="Bonometti L."/>
            <person name="Westerberg I."/>
            <person name="Brannstrom I.O."/>
            <person name="Guillou S."/>
            <person name="Cros-Aarteil S."/>
            <person name="Calhoun S."/>
            <person name="Kuo A."/>
            <person name="Mondo S."/>
            <person name="Pangilinan J."/>
            <person name="Riley R."/>
            <person name="LaButti K."/>
            <person name="Andreopoulos B."/>
            <person name="Lipzen A."/>
            <person name="Chen C."/>
            <person name="Yanf M."/>
            <person name="Daum C."/>
            <person name="Ng V."/>
            <person name="Clum A."/>
            <person name="Steindorff A."/>
            <person name="Ohm R."/>
            <person name="Martin F."/>
            <person name="Silar P."/>
            <person name="Natvig D."/>
            <person name="Lalanne C."/>
            <person name="Gautier V."/>
            <person name="Ament-velasquez S.L."/>
            <person name="Kruys A."/>
            <person name="Hutchinson M.I."/>
            <person name="Powell A.J."/>
            <person name="Barry K."/>
            <person name="Miller A.N."/>
            <person name="Grigoriev I.V."/>
            <person name="Debuchy R."/>
            <person name="Gladieux P."/>
            <person name="Thoren M.H."/>
            <person name="Johannesson H."/>
        </authorList>
    </citation>
    <scope>NUCLEOTIDE SEQUENCE</scope>
    <source>
        <strain evidence="8">CBS 232.78</strain>
    </source>
</reference>
<dbReference type="Pfam" id="PF02190">
    <property type="entry name" value="LON_substr_bdg"/>
    <property type="match status" value="1"/>
</dbReference>
<feature type="domain" description="Lon N-terminal" evidence="7">
    <location>
        <begin position="309"/>
        <end position="538"/>
    </location>
</feature>
<keyword evidence="8" id="KW-0378">Hydrolase</keyword>
<dbReference type="CDD" id="cd16514">
    <property type="entry name" value="RING-HC_LONFs_rpt2"/>
    <property type="match status" value="1"/>
</dbReference>
<dbReference type="InterPro" id="IPR046336">
    <property type="entry name" value="Lon_prtase_N_sf"/>
</dbReference>
<feature type="domain" description="RING-type" evidence="6">
    <location>
        <begin position="221"/>
        <end position="259"/>
    </location>
</feature>
<dbReference type="Pfam" id="PF13923">
    <property type="entry name" value="zf-C3HC4_2"/>
    <property type="match status" value="1"/>
</dbReference>
<reference evidence="8" key="1">
    <citation type="journal article" date="2023" name="Mol. Phylogenet. Evol.">
        <title>Genome-scale phylogeny and comparative genomics of the fungal order Sordariales.</title>
        <authorList>
            <person name="Hensen N."/>
            <person name="Bonometti L."/>
            <person name="Westerberg I."/>
            <person name="Brannstrom I.O."/>
            <person name="Guillou S."/>
            <person name="Cros-Aarteil S."/>
            <person name="Calhoun S."/>
            <person name="Haridas S."/>
            <person name="Kuo A."/>
            <person name="Mondo S."/>
            <person name="Pangilinan J."/>
            <person name="Riley R."/>
            <person name="LaButti K."/>
            <person name="Andreopoulos B."/>
            <person name="Lipzen A."/>
            <person name="Chen C."/>
            <person name="Yan M."/>
            <person name="Daum C."/>
            <person name="Ng V."/>
            <person name="Clum A."/>
            <person name="Steindorff A."/>
            <person name="Ohm R.A."/>
            <person name="Martin F."/>
            <person name="Silar P."/>
            <person name="Natvig D.O."/>
            <person name="Lalanne C."/>
            <person name="Gautier V."/>
            <person name="Ament-Velasquez S.L."/>
            <person name="Kruys A."/>
            <person name="Hutchinson M.I."/>
            <person name="Powell A.J."/>
            <person name="Barry K."/>
            <person name="Miller A.N."/>
            <person name="Grigoriev I.V."/>
            <person name="Debuchy R."/>
            <person name="Gladieux P."/>
            <person name="Hiltunen Thoren M."/>
            <person name="Johannesson H."/>
        </authorList>
    </citation>
    <scope>NUCLEOTIDE SEQUENCE</scope>
    <source>
        <strain evidence="8">CBS 232.78</strain>
    </source>
</reference>
<dbReference type="InterPro" id="IPR001841">
    <property type="entry name" value="Znf_RING"/>
</dbReference>
<proteinExistence type="predicted"/>
<keyword evidence="1" id="KW-0479">Metal-binding</keyword>
<dbReference type="PROSITE" id="PS51787">
    <property type="entry name" value="LON_N"/>
    <property type="match status" value="1"/>
</dbReference>
<dbReference type="InterPro" id="IPR017907">
    <property type="entry name" value="Znf_RING_CS"/>
</dbReference>
<evidence type="ECO:0000259" key="6">
    <source>
        <dbReference type="PROSITE" id="PS50089"/>
    </source>
</evidence>
<dbReference type="PANTHER" id="PTHR23327:SF42">
    <property type="entry name" value="LON PEPTIDASE N-TERMINAL DOMAIN AND RING FINGER PROTEIN C14F5.10C"/>
    <property type="match status" value="1"/>
</dbReference>
<dbReference type="SMART" id="SM00464">
    <property type="entry name" value="LON"/>
    <property type="match status" value="1"/>
</dbReference>
<evidence type="ECO:0000313" key="8">
    <source>
        <dbReference type="EMBL" id="KAK3374882.1"/>
    </source>
</evidence>
<keyword evidence="3" id="KW-0862">Zinc</keyword>
<dbReference type="Gene3D" id="3.30.40.10">
    <property type="entry name" value="Zinc/RING finger domain, C3HC4 (zinc finger)"/>
    <property type="match status" value="2"/>
</dbReference>
<organism evidence="8 9">
    <name type="scientific">Podospora didyma</name>
    <dbReference type="NCBI Taxonomy" id="330526"/>
    <lineage>
        <taxon>Eukaryota</taxon>
        <taxon>Fungi</taxon>
        <taxon>Dikarya</taxon>
        <taxon>Ascomycota</taxon>
        <taxon>Pezizomycotina</taxon>
        <taxon>Sordariomycetes</taxon>
        <taxon>Sordariomycetidae</taxon>
        <taxon>Sordariales</taxon>
        <taxon>Podosporaceae</taxon>
        <taxon>Podospora</taxon>
    </lineage>
</organism>
<dbReference type="GO" id="GO:0008233">
    <property type="term" value="F:peptidase activity"/>
    <property type="evidence" value="ECO:0007669"/>
    <property type="project" value="UniProtKB-KW"/>
</dbReference>
<evidence type="ECO:0000256" key="4">
    <source>
        <dbReference type="PROSITE-ProRule" id="PRU00175"/>
    </source>
</evidence>
<protein>
    <submittedName>
        <fullName evidence="8">ATP-dependent protease La domain-containing protein</fullName>
    </submittedName>
</protein>